<evidence type="ECO:0000313" key="3">
    <source>
        <dbReference type="EMBL" id="OMJ87121.1"/>
    </source>
</evidence>
<protein>
    <recommendedName>
        <fullName evidence="2">DUF676 domain-containing protein</fullName>
    </recommendedName>
</protein>
<dbReference type="OrthoDB" id="273452at2759"/>
<dbReference type="SUPFAM" id="SSF53474">
    <property type="entry name" value="alpha/beta-Hydrolases"/>
    <property type="match status" value="1"/>
</dbReference>
<dbReference type="Proteomes" id="UP000187209">
    <property type="component" value="Unassembled WGS sequence"/>
</dbReference>
<dbReference type="Pfam" id="PF05057">
    <property type="entry name" value="DUF676"/>
    <property type="match status" value="1"/>
</dbReference>
<comment type="similarity">
    <text evidence="1">Belongs to the FAM135 family.</text>
</comment>
<gene>
    <name evidence="3" type="ORF">SteCoe_11193</name>
</gene>
<dbReference type="PANTHER" id="PTHR12482">
    <property type="entry name" value="LIPASE ROG1-RELATED-RELATED"/>
    <property type="match status" value="1"/>
</dbReference>
<dbReference type="EMBL" id="MPUH01000185">
    <property type="protein sequence ID" value="OMJ87121.1"/>
    <property type="molecule type" value="Genomic_DNA"/>
</dbReference>
<feature type="domain" description="DUF676" evidence="2">
    <location>
        <begin position="424"/>
        <end position="606"/>
    </location>
</feature>
<dbReference type="AlphaFoldDB" id="A0A1R2CDN8"/>
<proteinExistence type="inferred from homology"/>
<evidence type="ECO:0000256" key="1">
    <source>
        <dbReference type="ARBA" id="ARBA00007949"/>
    </source>
</evidence>
<comment type="caution">
    <text evidence="3">The sequence shown here is derived from an EMBL/GenBank/DDBJ whole genome shotgun (WGS) entry which is preliminary data.</text>
</comment>
<dbReference type="InterPro" id="IPR029058">
    <property type="entry name" value="AB_hydrolase_fold"/>
</dbReference>
<sequence>MSLKAILEVTVLLQKLRNIDLCQQGLYQIHISAYCLKGSQRTNAQPISFEVFSSLRTKPNLHNIVQGSINEESLTINSRIFFIRFAEEKVKINEAATFYIEIDLKNPNIQPNLYINVDLYHTEVSKKSIVENFRTFSYENSLKLVSTKKYRVSNPLKGVFEYFPICFSSQWLCAVDASLLIAFYDYKIPSSDMNLFTTILFSDKRGLCKALIGGEEIDRKYSEYVSTLAQVHDNIRKTIEKISVNCFIEDIEIPRSLQLPVTFPNPNPEKSFAEHLSSHEPHQTAQDMLKEIKSIAASIYEAFNLMKIIMTAKPRKVVKYMRKGYTESLGKKYAEYVIKEVNKRWDFDICSIENTKVQHKDHVSNMRKSEYYKNLDRLVVQEDEFFAKMSRQPIIFEEIYYAEDIEKEIIDPSMPITPEKRKNREKHLIVLVHGFQGNSYDLRMVHNYISLAFPHCYFLESSYNESKTEGDIREMGSRLSKELITYLTENFPDKPPSISFIGHSLGGLIIRAALPYLECLSDRMHLYMSLSSPHLGFMYSSKLLDAGMWILKRMKKFHCLKQLCLEDYHKIEGTCLYLLSKADGLQWFQYVVLVSSSQDDYAPFDSARIEVPEKASKDPEMGNYYIQMAHNLLQKLTMQNLIKLDIHFKLKKSIDTMIGRSAHLQLLENEHFLRMLVYHYPEFFA</sequence>
<dbReference type="InterPro" id="IPR007751">
    <property type="entry name" value="DUF676_lipase-like"/>
</dbReference>
<dbReference type="Pfam" id="PF12394">
    <property type="entry name" value="DUF3657"/>
    <property type="match status" value="1"/>
</dbReference>
<dbReference type="Gene3D" id="3.40.50.1820">
    <property type="entry name" value="alpha/beta hydrolase"/>
    <property type="match status" value="1"/>
</dbReference>
<reference evidence="3 4" key="1">
    <citation type="submission" date="2016-11" db="EMBL/GenBank/DDBJ databases">
        <title>The macronuclear genome of Stentor coeruleus: a giant cell with tiny introns.</title>
        <authorList>
            <person name="Slabodnick M."/>
            <person name="Ruby J.G."/>
            <person name="Reiff S.B."/>
            <person name="Swart E.C."/>
            <person name="Gosai S."/>
            <person name="Prabakaran S."/>
            <person name="Witkowska E."/>
            <person name="Larue G.E."/>
            <person name="Fisher S."/>
            <person name="Freeman R.M."/>
            <person name="Gunawardena J."/>
            <person name="Chu W."/>
            <person name="Stover N.A."/>
            <person name="Gregory B.D."/>
            <person name="Nowacki M."/>
            <person name="Derisi J."/>
            <person name="Roy S.W."/>
            <person name="Marshall W.F."/>
            <person name="Sood P."/>
        </authorList>
    </citation>
    <scope>NUCLEOTIDE SEQUENCE [LARGE SCALE GENOMIC DNA]</scope>
    <source>
        <strain evidence="3">WM001</strain>
    </source>
</reference>
<organism evidence="3 4">
    <name type="scientific">Stentor coeruleus</name>
    <dbReference type="NCBI Taxonomy" id="5963"/>
    <lineage>
        <taxon>Eukaryota</taxon>
        <taxon>Sar</taxon>
        <taxon>Alveolata</taxon>
        <taxon>Ciliophora</taxon>
        <taxon>Postciliodesmatophora</taxon>
        <taxon>Heterotrichea</taxon>
        <taxon>Heterotrichida</taxon>
        <taxon>Stentoridae</taxon>
        <taxon>Stentor</taxon>
    </lineage>
</organism>
<dbReference type="InterPro" id="IPR044294">
    <property type="entry name" value="Lipase-like"/>
</dbReference>
<accession>A0A1R2CDN8</accession>
<evidence type="ECO:0000313" key="4">
    <source>
        <dbReference type="Proteomes" id="UP000187209"/>
    </source>
</evidence>
<dbReference type="InterPro" id="IPR022122">
    <property type="entry name" value="DUF3657"/>
</dbReference>
<name>A0A1R2CDN8_9CILI</name>
<evidence type="ECO:0000259" key="2">
    <source>
        <dbReference type="Pfam" id="PF05057"/>
    </source>
</evidence>
<keyword evidence="4" id="KW-1185">Reference proteome</keyword>
<dbReference type="PANTHER" id="PTHR12482:SF5">
    <property type="entry name" value="DUF676 DOMAIN-CONTAINING PROTEIN"/>
    <property type="match status" value="1"/>
</dbReference>